<feature type="chain" id="PRO_5028948680" evidence="3">
    <location>
        <begin position="20"/>
        <end position="768"/>
    </location>
</feature>
<keyword evidence="2" id="KW-0472">Membrane</keyword>
<protein>
    <submittedName>
        <fullName evidence="4">Uncharacterized protein</fullName>
    </submittedName>
</protein>
<dbReference type="RefSeq" id="XP_035350922.1">
    <property type="nucleotide sequence ID" value="XM_035495029.1"/>
</dbReference>
<dbReference type="KEGG" id="trg:TRUGW13939_11925"/>
<proteinExistence type="predicted"/>
<feature type="compositionally biased region" description="Polar residues" evidence="1">
    <location>
        <begin position="338"/>
        <end position="356"/>
    </location>
</feature>
<keyword evidence="5" id="KW-1185">Reference proteome</keyword>
<dbReference type="OrthoDB" id="5392263at2759"/>
<feature type="transmembrane region" description="Helical" evidence="2">
    <location>
        <begin position="138"/>
        <end position="157"/>
    </location>
</feature>
<keyword evidence="2" id="KW-1133">Transmembrane helix</keyword>
<dbReference type="AlphaFoldDB" id="A0A7H8RE40"/>
<reference evidence="5" key="1">
    <citation type="submission" date="2020-06" db="EMBL/GenBank/DDBJ databases">
        <title>A chromosome-scale genome assembly of Talaromyces rugulosus W13939.</title>
        <authorList>
            <person name="Wang B."/>
            <person name="Guo L."/>
            <person name="Ye K."/>
            <person name="Wang L."/>
        </authorList>
    </citation>
    <scope>NUCLEOTIDE SEQUENCE [LARGE SCALE GENOMIC DNA]</scope>
    <source>
        <strain evidence="5">W13939</strain>
    </source>
</reference>
<dbReference type="GeneID" id="55999401"/>
<evidence type="ECO:0000313" key="5">
    <source>
        <dbReference type="Proteomes" id="UP000509510"/>
    </source>
</evidence>
<dbReference type="Proteomes" id="UP000509510">
    <property type="component" value="Chromosome VI"/>
</dbReference>
<name>A0A7H8RE40_TALRU</name>
<feature type="signal peptide" evidence="3">
    <location>
        <begin position="1"/>
        <end position="19"/>
    </location>
</feature>
<feature type="region of interest" description="Disordered" evidence="1">
    <location>
        <begin position="323"/>
        <end position="363"/>
    </location>
</feature>
<evidence type="ECO:0000256" key="1">
    <source>
        <dbReference type="SAM" id="MobiDB-lite"/>
    </source>
</evidence>
<feature type="transmembrane region" description="Helical" evidence="2">
    <location>
        <begin position="518"/>
        <end position="541"/>
    </location>
</feature>
<evidence type="ECO:0000256" key="3">
    <source>
        <dbReference type="SAM" id="SignalP"/>
    </source>
</evidence>
<gene>
    <name evidence="4" type="ORF">TRUGW13939_11925</name>
</gene>
<feature type="transmembrane region" description="Helical" evidence="2">
    <location>
        <begin position="707"/>
        <end position="729"/>
    </location>
</feature>
<organism evidence="4 5">
    <name type="scientific">Talaromyces rugulosus</name>
    <name type="common">Penicillium rugulosum</name>
    <dbReference type="NCBI Taxonomy" id="121627"/>
    <lineage>
        <taxon>Eukaryota</taxon>
        <taxon>Fungi</taxon>
        <taxon>Dikarya</taxon>
        <taxon>Ascomycota</taxon>
        <taxon>Pezizomycotina</taxon>
        <taxon>Eurotiomycetes</taxon>
        <taxon>Eurotiomycetidae</taxon>
        <taxon>Eurotiales</taxon>
        <taxon>Trichocomaceae</taxon>
        <taxon>Talaromyces</taxon>
        <taxon>Talaromyces sect. Islandici</taxon>
    </lineage>
</organism>
<evidence type="ECO:0000256" key="2">
    <source>
        <dbReference type="SAM" id="Phobius"/>
    </source>
</evidence>
<dbReference type="EMBL" id="CP055903">
    <property type="protein sequence ID" value="QKX64749.1"/>
    <property type="molecule type" value="Genomic_DNA"/>
</dbReference>
<feature type="transmembrane region" description="Helical" evidence="2">
    <location>
        <begin position="640"/>
        <end position="659"/>
    </location>
</feature>
<feature type="transmembrane region" description="Helical" evidence="2">
    <location>
        <begin position="177"/>
        <end position="193"/>
    </location>
</feature>
<feature type="compositionally biased region" description="Basic and acidic residues" evidence="1">
    <location>
        <begin position="323"/>
        <end position="337"/>
    </location>
</feature>
<keyword evidence="2" id="KW-0812">Transmembrane</keyword>
<sequence>MICLGATLSLFLYISVACGHRHPSDLIWQLGDVDHYRPTKNPLLGYQNFTWCCVKAVAEALEVENGLLKLRPTYDDWIIVDSGNVSDLVKYTDSSLFPCTATYVRGSNYKTPIVQVPYEWFVDVCPGWHLNDTTNLNAWLQPLSGFLLPAVIFCMSVPRRRKLGVPRALFSPELSRSSSYLVVLPAAILAGIMVSVDTIIWLCTCFAFAGPMILSGLYEALLDNRILDFVKEKILNKRLTLDMRCRLLMVVLIGNLDLALDKPQNEETVRSGSIQIPRRSRASQLAPGEPTSPSVTTDNDGSAEQSVSHVTVVVDDRELETRFELEDREQTSRDRSGSRNSQLLVQASNRTSQEPSANVVRRSTDHLQASPWRHMESLLYDIRLFDADDPARWLSPRQMASAGLAFGQWYMTIPHIAIVSGLLLAGNNPNILEGVLATVRDGPEERAPGSLGFRFELAYPSCYKVAWQWLRGPKKRRWIDQIIKTYLSIEDVRCGGKPGSDDDIGELQERTTLSLLDWSLVLTLTLLLLGVPLILAFLTAFYTPVVGISCRCLTITVYGSVQLGQILLWLWAYTGPPTEVKNGTAVANFFRKRGWLDSHGFYTPTSVKHFMRRGPRINFHDFWDGVRDPNFWTVHSLWCVIWYAVSLMFFITSVGAAFGGTLMQLIGVYTANICKITTGSWFAPLPQRPMVLISVNSPQMIDSAMQYWVRCAVTAIVFMVVVSFMAWWYQRRMRDMFTEIVRTIGSDKWDSFDTMRSREEGRRVECAN</sequence>
<keyword evidence="3" id="KW-0732">Signal</keyword>
<evidence type="ECO:0000313" key="4">
    <source>
        <dbReference type="EMBL" id="QKX64749.1"/>
    </source>
</evidence>
<feature type="compositionally biased region" description="Polar residues" evidence="1">
    <location>
        <begin position="291"/>
        <end position="309"/>
    </location>
</feature>
<feature type="region of interest" description="Disordered" evidence="1">
    <location>
        <begin position="267"/>
        <end position="310"/>
    </location>
</feature>
<feature type="transmembrane region" description="Helical" evidence="2">
    <location>
        <begin position="199"/>
        <end position="222"/>
    </location>
</feature>
<accession>A0A7H8RE40</accession>